<accession>A0AAJ6FDP3</accession>
<protein>
    <recommendedName>
        <fullName evidence="3">50S ribosomal protein L6</fullName>
    </recommendedName>
</protein>
<dbReference type="AlphaFoldDB" id="A0AAJ6FDP3"/>
<dbReference type="InterPro" id="IPR036789">
    <property type="entry name" value="Ribosomal_uL6-like_a/b-dom_sf"/>
</dbReference>
<dbReference type="PANTHER" id="PTHR11655">
    <property type="entry name" value="60S/50S RIBOSOMAL PROTEIN L6/L9"/>
    <property type="match status" value="1"/>
</dbReference>
<dbReference type="PIRSF" id="PIRSF002162">
    <property type="entry name" value="Ribosomal_L6"/>
    <property type="match status" value="1"/>
</dbReference>
<dbReference type="Proteomes" id="UP001237869">
    <property type="component" value="Chromosome"/>
</dbReference>
<evidence type="ECO:0000313" key="4">
    <source>
        <dbReference type="EMBL" id="WGS67212.1"/>
    </source>
</evidence>
<dbReference type="PRINTS" id="PR00059">
    <property type="entry name" value="RIBOSOMALL6"/>
</dbReference>
<evidence type="ECO:0000256" key="1">
    <source>
        <dbReference type="ARBA" id="ARBA00022980"/>
    </source>
</evidence>
<dbReference type="SUPFAM" id="SSF56053">
    <property type="entry name" value="Ribosomal protein L6"/>
    <property type="match status" value="1"/>
</dbReference>
<organism evidence="4 5">
    <name type="scientific">Carsonella ruddii</name>
    <dbReference type="NCBI Taxonomy" id="114186"/>
    <lineage>
        <taxon>Bacteria</taxon>
        <taxon>Pseudomonadati</taxon>
        <taxon>Pseudomonadota</taxon>
        <taxon>Gammaproteobacteria</taxon>
        <taxon>Oceanospirillales</taxon>
        <taxon>Halomonadaceae</taxon>
        <taxon>Zymobacter group</taxon>
        <taxon>Candidatus Carsonella</taxon>
    </lineage>
</organism>
<sequence length="167" mass="20140">MKYILLNEEKILLKNNFLYLKNKYFCNIKIPKLIILYYKNKNLTIKSKYFDKKIENSFFKIINNLLIGIKNFWQIEIFVSGIGYKIYLENNKIFLNLGFSKPKFFQIPTFIKIDLKKEKIILKSVFKDKLGSFSFKILKSKKFDPYKKKGLYLEKKFLLKKSSKKKQ</sequence>
<evidence type="ECO:0000256" key="3">
    <source>
        <dbReference type="ARBA" id="ARBA00035454"/>
    </source>
</evidence>
<dbReference type="GO" id="GO:0005840">
    <property type="term" value="C:ribosome"/>
    <property type="evidence" value="ECO:0007669"/>
    <property type="project" value="UniProtKB-KW"/>
</dbReference>
<evidence type="ECO:0000256" key="2">
    <source>
        <dbReference type="ARBA" id="ARBA00023274"/>
    </source>
</evidence>
<dbReference type="InterPro" id="IPR000702">
    <property type="entry name" value="Ribosomal_uL6-like"/>
</dbReference>
<keyword evidence="1" id="KW-0689">Ribosomal protein</keyword>
<dbReference type="EMBL" id="CP092148">
    <property type="protein sequence ID" value="WGS67212.1"/>
    <property type="molecule type" value="Genomic_DNA"/>
</dbReference>
<dbReference type="GO" id="GO:0002181">
    <property type="term" value="P:cytoplasmic translation"/>
    <property type="evidence" value="ECO:0007669"/>
    <property type="project" value="TreeGrafter"/>
</dbReference>
<proteinExistence type="predicted"/>
<reference evidence="4" key="1">
    <citation type="submission" date="2022-02" db="EMBL/GenBank/DDBJ databases">
        <title>Long-read sequencing of the primary endosymbionts of Cacopsylla melanoneura.</title>
        <authorList>
            <person name="Dittmer J."/>
            <person name="Corretto E."/>
            <person name="Stauffer C."/>
            <person name="Schuler H."/>
        </authorList>
    </citation>
    <scope>NUCLEOTIDE SEQUENCE</scope>
    <source>
        <strain evidence="4">Cmel4</strain>
    </source>
</reference>
<dbReference type="RefSeq" id="WP_280956019.1">
    <property type="nucleotide sequence ID" value="NZ_CP092145.1"/>
</dbReference>
<keyword evidence="2" id="KW-0687">Ribonucleoprotein</keyword>
<dbReference type="GO" id="GO:0003735">
    <property type="term" value="F:structural constituent of ribosome"/>
    <property type="evidence" value="ECO:0007669"/>
    <property type="project" value="InterPro"/>
</dbReference>
<dbReference type="GO" id="GO:0019843">
    <property type="term" value="F:rRNA binding"/>
    <property type="evidence" value="ECO:0007669"/>
    <property type="project" value="InterPro"/>
</dbReference>
<name>A0AAJ6FDP3_CARRU</name>
<evidence type="ECO:0000313" key="5">
    <source>
        <dbReference type="Proteomes" id="UP001237869"/>
    </source>
</evidence>
<dbReference type="InterPro" id="IPR019906">
    <property type="entry name" value="Ribosomal_uL6_bac-type"/>
</dbReference>
<gene>
    <name evidence="4" type="ORF">MEJ65_00925</name>
</gene>
<dbReference type="GO" id="GO:1990904">
    <property type="term" value="C:ribonucleoprotein complex"/>
    <property type="evidence" value="ECO:0007669"/>
    <property type="project" value="UniProtKB-KW"/>
</dbReference>
<dbReference type="PANTHER" id="PTHR11655:SF14">
    <property type="entry name" value="LARGE RIBOSOMAL SUBUNIT PROTEIN UL6M"/>
    <property type="match status" value="1"/>
</dbReference>
<dbReference type="Gene3D" id="3.90.930.12">
    <property type="entry name" value="Ribosomal protein L6, alpha-beta domain"/>
    <property type="match status" value="1"/>
</dbReference>